<dbReference type="Gramene" id="RZC66769">
    <property type="protein sequence ID" value="RZC66769"/>
    <property type="gene ID" value="C5167_010458"/>
</dbReference>
<keyword evidence="2" id="KW-1185">Reference proteome</keyword>
<sequence length="90" mass="10464">MWASAMENFEYTWDDLRNFKKLFGGDQVHQVDIAEQMARRIQRREWASSDNGFVKLMEPELISSGHEFSPRTPVKGKDHKVVVMSSDCDD</sequence>
<organism evidence="1 2">
    <name type="scientific">Papaver somniferum</name>
    <name type="common">Opium poppy</name>
    <dbReference type="NCBI Taxonomy" id="3469"/>
    <lineage>
        <taxon>Eukaryota</taxon>
        <taxon>Viridiplantae</taxon>
        <taxon>Streptophyta</taxon>
        <taxon>Embryophyta</taxon>
        <taxon>Tracheophyta</taxon>
        <taxon>Spermatophyta</taxon>
        <taxon>Magnoliopsida</taxon>
        <taxon>Ranunculales</taxon>
        <taxon>Papaveraceae</taxon>
        <taxon>Papaveroideae</taxon>
        <taxon>Papaver</taxon>
    </lineage>
</organism>
<dbReference type="EMBL" id="CM010720">
    <property type="protein sequence ID" value="RZC66769.1"/>
    <property type="molecule type" value="Genomic_DNA"/>
</dbReference>
<gene>
    <name evidence="1" type="ORF">C5167_010458</name>
</gene>
<dbReference type="Proteomes" id="UP000316621">
    <property type="component" value="Chromosome 6"/>
</dbReference>
<protein>
    <submittedName>
        <fullName evidence="1">Uncharacterized protein</fullName>
    </submittedName>
</protein>
<accession>A0A4Y7K4C6</accession>
<dbReference type="AlphaFoldDB" id="A0A4Y7K4C6"/>
<proteinExistence type="predicted"/>
<reference evidence="1 2" key="1">
    <citation type="journal article" date="2018" name="Science">
        <title>The opium poppy genome and morphinan production.</title>
        <authorList>
            <person name="Guo L."/>
            <person name="Winzer T."/>
            <person name="Yang X."/>
            <person name="Li Y."/>
            <person name="Ning Z."/>
            <person name="He Z."/>
            <person name="Teodor R."/>
            <person name="Lu Y."/>
            <person name="Bowser T.A."/>
            <person name="Graham I.A."/>
            <person name="Ye K."/>
        </authorList>
    </citation>
    <scope>NUCLEOTIDE SEQUENCE [LARGE SCALE GENOMIC DNA]</scope>
    <source>
        <strain evidence="2">cv. HN1</strain>
        <tissue evidence="1">Leaves</tissue>
    </source>
</reference>
<evidence type="ECO:0000313" key="1">
    <source>
        <dbReference type="EMBL" id="RZC66769.1"/>
    </source>
</evidence>
<evidence type="ECO:0000313" key="2">
    <source>
        <dbReference type="Proteomes" id="UP000316621"/>
    </source>
</evidence>
<name>A0A4Y7K4C6_PAPSO</name>